<dbReference type="RefSeq" id="WP_282839502.1">
    <property type="nucleotide sequence ID" value="NZ_JASCXW010000016.1"/>
</dbReference>
<name>A0AAW6UDK7_9MOLU</name>
<dbReference type="Proteomes" id="UP001431532">
    <property type="component" value="Unassembled WGS sequence"/>
</dbReference>
<dbReference type="SUPFAM" id="SSF52540">
    <property type="entry name" value="P-loop containing nucleoside triphosphate hydrolases"/>
    <property type="match status" value="1"/>
</dbReference>
<gene>
    <name evidence="1" type="ORF">QJ521_05825</name>
</gene>
<evidence type="ECO:0000313" key="1">
    <source>
        <dbReference type="EMBL" id="MDI6453073.1"/>
    </source>
</evidence>
<evidence type="ECO:0008006" key="3">
    <source>
        <dbReference type="Google" id="ProtNLM"/>
    </source>
</evidence>
<dbReference type="InterPro" id="IPR027417">
    <property type="entry name" value="P-loop_NTPase"/>
</dbReference>
<accession>A0AAW6UDK7</accession>
<keyword evidence="2" id="KW-1185">Reference proteome</keyword>
<dbReference type="AlphaFoldDB" id="A0AAW6UDK7"/>
<reference evidence="1" key="1">
    <citation type="submission" date="2023-05" db="EMBL/GenBank/DDBJ databases">
        <title>Mariniplasma microaerophilum sp. nov., a novel anaerobic mollicute isolated from terrestrial mud volcano, Taman Peninsula, Russia.</title>
        <authorList>
            <person name="Khomyakova M.A."/>
            <person name="Merkel A.Y."/>
            <person name="Slobodkin A.I."/>
        </authorList>
    </citation>
    <scope>NUCLEOTIDE SEQUENCE</scope>
    <source>
        <strain evidence="1">M4Ah</strain>
    </source>
</reference>
<sequence>MRTSINIKYDIGNAELVKSYYATNTHSEIISGVLQGLLGSKTTKAHIAYGPYGSGKSYIASILASLLSKNFTAGDLKTITQKFSLVDDSTTKNFQQYSRHNIKYLPVILNGYEGNFNDAIIKALEKTIVKYNTKILLPGIHNSILKVIKRWEKEYPHTYFLFEREINAIDLNLEGFYNLIEVRDENIVDVFYTIHSKLTAGAEFSSYEGLNFIEIIENVSTQLYSKKMGLFFIYDEFGRMLQNINSENINNFMQSLQDLAELANNGSKNLSVLFIAHRPINYYFTFASKELRSEFAKVEKRFSVYEIKSDYITFLQITHGYIDSKLKNKNVVSHDLINATLKFNVFYGILSDTEVENIIINKLYPLHPISTYLLPRVSSVFGQNERTLFSFLSDQSSYGLDKFLINNNELYYPDYLVDYFINGIDDSYVEDVKEYGIFRKNYSNISTLINRKYVDSAKRIYKFLLIWKITKSTSGVKLSSEFVAYSLGIDIDNVEVALQMLSDKKIARFNIIQDQWELFEGSSLDINKEIKKKKQLDVFTEKNFIDILEKSNPYHYVFPNEYNARHEMTRFATIQFITEEYAEEFQIVDKTDYSIVVSLGENCHVECDKNIIKPKESLKLRSQIHRLKIINELLKDNALLSEYPNVDIELDYEKNKIIFNLNKFYENLIFSEFKSHNQLSRFLSDEMERKYYRTLHIVNDQINMFYLTSIQANAVNLVLEKILENLSVDLGNLFTGTKPADLVFYTVIEKMPRMSKNRVSYEDLSKDLDDFLLKNTSGDLSELIEIAIKEPYGIRPRLAILVTFMIIIDKWKDVLLFNKGNFIPRINTVELVDGILYNSGMRYVFSRFDNTHREYLEGLNDLFGESGENVKARTLSVRVCSSMYNWYLNLPVITQQMQDLSLSEQKLLGIIAKARINPKESIDDLIVTFGEINDIVQFKNNLENHFEDYKNRFLKLTFKKIGIHNPMDWAREQQEIHRKNNRLVRTILAGRDIYDEYATDVENIDISRWTVSSFKSLQSRITEDFNKLDRNNSYQTIVVNGISKFVQDVELSLKAETTLKNLEATIDATKRYYSDEELEYVILSLIDKYIK</sequence>
<proteinExistence type="predicted"/>
<protein>
    <recommendedName>
        <fullName evidence="3">ATP-binding protein</fullName>
    </recommendedName>
</protein>
<comment type="caution">
    <text evidence="1">The sequence shown here is derived from an EMBL/GenBank/DDBJ whole genome shotgun (WGS) entry which is preliminary data.</text>
</comment>
<dbReference type="EMBL" id="JASCXW010000016">
    <property type="protein sequence ID" value="MDI6453073.1"/>
    <property type="molecule type" value="Genomic_DNA"/>
</dbReference>
<evidence type="ECO:0000313" key="2">
    <source>
        <dbReference type="Proteomes" id="UP001431532"/>
    </source>
</evidence>
<organism evidence="1 2">
    <name type="scientific">Peloplasma aerotolerans</name>
    <dbReference type="NCBI Taxonomy" id="3044389"/>
    <lineage>
        <taxon>Bacteria</taxon>
        <taxon>Bacillati</taxon>
        <taxon>Mycoplasmatota</taxon>
        <taxon>Mollicutes</taxon>
        <taxon>Acholeplasmatales</taxon>
        <taxon>Acholeplasmataceae</taxon>
        <taxon>Peloplasma</taxon>
    </lineage>
</organism>
<dbReference type="Gene3D" id="3.40.50.300">
    <property type="entry name" value="P-loop containing nucleotide triphosphate hydrolases"/>
    <property type="match status" value="1"/>
</dbReference>